<dbReference type="SUPFAM" id="SSF53448">
    <property type="entry name" value="Nucleotide-diphospho-sugar transferases"/>
    <property type="match status" value="1"/>
</dbReference>
<dbReference type="InterPro" id="IPR050486">
    <property type="entry name" value="Mannose-1P_guanyltransferase"/>
</dbReference>
<dbReference type="Gene3D" id="3.90.550.10">
    <property type="entry name" value="Spore Coat Polysaccharide Biosynthesis Protein SpsA, Chain A"/>
    <property type="match status" value="1"/>
</dbReference>
<gene>
    <name evidence="2" type="ORF">METZ01_LOCUS89904</name>
</gene>
<proteinExistence type="predicted"/>
<feature type="domain" description="Nucleotidyl transferase" evidence="1">
    <location>
        <begin position="3"/>
        <end position="229"/>
    </location>
</feature>
<protein>
    <recommendedName>
        <fullName evidence="1">Nucleotidyl transferase domain-containing protein</fullName>
    </recommendedName>
</protein>
<dbReference type="InterPro" id="IPR005835">
    <property type="entry name" value="NTP_transferase_dom"/>
</dbReference>
<dbReference type="InterPro" id="IPR029044">
    <property type="entry name" value="Nucleotide-diphossugar_trans"/>
</dbReference>
<name>A0A381V9P9_9ZZZZ</name>
<sequence length="236" mass="26363">MEAIILAGGLGTRLRSAVPSLPKPMAPIKGKPFLGYLFDYWLHQGIKHFILSVGYKCEVIRERFGTKHKDADVNYAIENEPLGTGGGLLLAIKQLRSKEPFLLLNGDTFFAVNLNNLFKYHKNCRSDMTLSLVETKNNKRYSGVLLDKHGLVYSIDSPTDSSKTSIANGGVYMIENNLFSKYQKTSPKKCSLEEELLPQLLIQKKRIAGFVSKDSFVDIGIPHDYNLAADILSQHV</sequence>
<evidence type="ECO:0000259" key="1">
    <source>
        <dbReference type="Pfam" id="PF00483"/>
    </source>
</evidence>
<evidence type="ECO:0000313" key="2">
    <source>
        <dbReference type="EMBL" id="SVA37050.1"/>
    </source>
</evidence>
<organism evidence="2">
    <name type="scientific">marine metagenome</name>
    <dbReference type="NCBI Taxonomy" id="408172"/>
    <lineage>
        <taxon>unclassified sequences</taxon>
        <taxon>metagenomes</taxon>
        <taxon>ecological metagenomes</taxon>
    </lineage>
</organism>
<accession>A0A381V9P9</accession>
<dbReference type="AlphaFoldDB" id="A0A381V9P9"/>
<dbReference type="PANTHER" id="PTHR22572">
    <property type="entry name" value="SUGAR-1-PHOSPHATE GUANYL TRANSFERASE"/>
    <property type="match status" value="1"/>
</dbReference>
<reference evidence="2" key="1">
    <citation type="submission" date="2018-05" db="EMBL/GenBank/DDBJ databases">
        <authorList>
            <person name="Lanie J.A."/>
            <person name="Ng W.-L."/>
            <person name="Kazmierczak K.M."/>
            <person name="Andrzejewski T.M."/>
            <person name="Davidsen T.M."/>
            <person name="Wayne K.J."/>
            <person name="Tettelin H."/>
            <person name="Glass J.I."/>
            <person name="Rusch D."/>
            <person name="Podicherti R."/>
            <person name="Tsui H.-C.T."/>
            <person name="Winkler M.E."/>
        </authorList>
    </citation>
    <scope>NUCLEOTIDE SEQUENCE</scope>
</reference>
<dbReference type="EMBL" id="UINC01008223">
    <property type="protein sequence ID" value="SVA37050.1"/>
    <property type="molecule type" value="Genomic_DNA"/>
</dbReference>
<dbReference type="Pfam" id="PF00483">
    <property type="entry name" value="NTP_transferase"/>
    <property type="match status" value="1"/>
</dbReference>